<comment type="caution">
    <text evidence="2">The sequence shown here is derived from an EMBL/GenBank/DDBJ whole genome shotgun (WGS) entry which is preliminary data.</text>
</comment>
<dbReference type="AlphaFoldDB" id="A0AAE5A746"/>
<proteinExistence type="predicted"/>
<dbReference type="RefSeq" id="WP_317745747.1">
    <property type="nucleotide sequence ID" value="NZ_JAWLUP010000021.1"/>
</dbReference>
<keyword evidence="1" id="KW-1133">Transmembrane helix</keyword>
<sequence>MLEMLPWSLYVMAGCVLLLLMAPARAVLSESRARALERHHTARSRVVARRWQQAALVCWSACVILSAAMPLCLVLLAL</sequence>
<dbReference type="Proteomes" id="UP001185863">
    <property type="component" value="Unassembled WGS sequence"/>
</dbReference>
<accession>A0AAE5A746</accession>
<reference evidence="2" key="1">
    <citation type="submission" date="2023-10" db="EMBL/GenBank/DDBJ databases">
        <title>Development of a sustainable strategy for remediation of hydrocarbon-contaminated territories based on the waste exchange concept.</title>
        <authorList>
            <person name="Krivoruchko A."/>
        </authorList>
    </citation>
    <scope>NUCLEOTIDE SEQUENCE</scope>
    <source>
        <strain evidence="2">IEGM 68</strain>
    </source>
</reference>
<evidence type="ECO:0000313" key="3">
    <source>
        <dbReference type="Proteomes" id="UP001185863"/>
    </source>
</evidence>
<evidence type="ECO:0000256" key="1">
    <source>
        <dbReference type="SAM" id="Phobius"/>
    </source>
</evidence>
<gene>
    <name evidence="2" type="ORF">R4315_11490</name>
</gene>
<organism evidence="2 3">
    <name type="scientific">Rhodococcus oxybenzonivorans</name>
    <dbReference type="NCBI Taxonomy" id="1990687"/>
    <lineage>
        <taxon>Bacteria</taxon>
        <taxon>Bacillati</taxon>
        <taxon>Actinomycetota</taxon>
        <taxon>Actinomycetes</taxon>
        <taxon>Mycobacteriales</taxon>
        <taxon>Nocardiaceae</taxon>
        <taxon>Rhodococcus</taxon>
    </lineage>
</organism>
<dbReference type="EMBL" id="JAWLUP010000021">
    <property type="protein sequence ID" value="MDV7265164.1"/>
    <property type="molecule type" value="Genomic_DNA"/>
</dbReference>
<name>A0AAE5A746_9NOCA</name>
<evidence type="ECO:0000313" key="2">
    <source>
        <dbReference type="EMBL" id="MDV7265164.1"/>
    </source>
</evidence>
<protein>
    <submittedName>
        <fullName evidence="2">Uncharacterized protein</fullName>
    </submittedName>
</protein>
<keyword evidence="1" id="KW-0812">Transmembrane</keyword>
<feature type="transmembrane region" description="Helical" evidence="1">
    <location>
        <begin position="53"/>
        <end position="77"/>
    </location>
</feature>
<keyword evidence="1" id="KW-0472">Membrane</keyword>